<dbReference type="Pfam" id="PF01145">
    <property type="entry name" value="Band_7"/>
    <property type="match status" value="1"/>
</dbReference>
<accession>A0A410H2V2</accession>
<dbReference type="PANTHER" id="PTHR42911:SF1">
    <property type="entry name" value="MODULATOR OF FTSH PROTEASE HFLC"/>
    <property type="match status" value="1"/>
</dbReference>
<keyword evidence="8" id="KW-0378">Hydrolase</keyword>
<dbReference type="GO" id="GO:0006508">
    <property type="term" value="P:proteolysis"/>
    <property type="evidence" value="ECO:0007669"/>
    <property type="project" value="UniProtKB-KW"/>
</dbReference>
<evidence type="ECO:0000313" key="9">
    <source>
        <dbReference type="Proteomes" id="UP000285478"/>
    </source>
</evidence>
<keyword evidence="4" id="KW-1133">Transmembrane helix</keyword>
<dbReference type="AlphaFoldDB" id="A0A410H2V2"/>
<gene>
    <name evidence="8" type="primary">hflC</name>
    <name evidence="8" type="ORF">EPV75_06030</name>
</gene>
<dbReference type="SUPFAM" id="SSF117892">
    <property type="entry name" value="Band 7/SPFH domain"/>
    <property type="match status" value="1"/>
</dbReference>
<feature type="domain" description="Band 7" evidence="7">
    <location>
        <begin position="18"/>
        <end position="181"/>
    </location>
</feature>
<keyword evidence="5" id="KW-0472">Membrane</keyword>
<evidence type="ECO:0000256" key="4">
    <source>
        <dbReference type="ARBA" id="ARBA00022989"/>
    </source>
</evidence>
<dbReference type="PRINTS" id="PR00721">
    <property type="entry name" value="STOMATIN"/>
</dbReference>
<dbReference type="InterPro" id="IPR010200">
    <property type="entry name" value="HflC"/>
</dbReference>
<dbReference type="PIRSF" id="PIRSF005651">
    <property type="entry name" value="HflC"/>
    <property type="match status" value="1"/>
</dbReference>
<proteinExistence type="inferred from homology"/>
<keyword evidence="3" id="KW-0812">Transmembrane</keyword>
<keyword evidence="8" id="KW-0645">Protease</keyword>
<dbReference type="NCBIfam" id="TIGR01932">
    <property type="entry name" value="hflC"/>
    <property type="match status" value="1"/>
</dbReference>
<comment type="function">
    <text evidence="6">HflC and HflK could regulate a protease.</text>
</comment>
<evidence type="ECO:0000313" key="8">
    <source>
        <dbReference type="EMBL" id="QAB15255.1"/>
    </source>
</evidence>
<dbReference type="CDD" id="cd03405">
    <property type="entry name" value="SPFH_HflC"/>
    <property type="match status" value="1"/>
</dbReference>
<sequence length="284" mass="32386">MKSVITIFIAAVLFIGSNALFTVQQGQTALVFRFGEIVDDNLKPGLHFKTPFVNNVRLFDARLQTLDAEPERYLTSEKKNLLVDSFVEWRISDAKKFYTAMNGDIRLANLRLAQIIKDGLRAEFGSRTVQEVISQDRRVIVKEIQANTGESVSNFGIDIVDVKIKRVDLPQDVSDSVYQRMEAERNRVAKDLRSQGSEAAERIRADADRQRTIILADAYRDAEKVRGEGDGTAADIYAKAYSKDPDFYAFYQSLNAYQQSFNNKMDMMVVDPKSDFFKFFNQQK</sequence>
<evidence type="ECO:0000256" key="5">
    <source>
        <dbReference type="ARBA" id="ARBA00023136"/>
    </source>
</evidence>
<dbReference type="PANTHER" id="PTHR42911">
    <property type="entry name" value="MODULATOR OF FTSH PROTEASE HFLC"/>
    <property type="match status" value="1"/>
</dbReference>
<dbReference type="Proteomes" id="UP000285478">
    <property type="component" value="Chromosome"/>
</dbReference>
<dbReference type="SMART" id="SM00244">
    <property type="entry name" value="PHB"/>
    <property type="match status" value="1"/>
</dbReference>
<evidence type="ECO:0000256" key="1">
    <source>
        <dbReference type="ARBA" id="ARBA00004167"/>
    </source>
</evidence>
<dbReference type="InterPro" id="IPR001107">
    <property type="entry name" value="Band_7"/>
</dbReference>
<reference evidence="8 9" key="1">
    <citation type="journal article" date="2018" name="Environ. Microbiol.">
        <title>Genomes of ubiquitous marine and hypersaline Hydrogenovibrio, Thiomicrorhabdus and Thiomicrospira spp. encode a diversity of mechanisms to sustain chemolithoautotrophy in heterogeneous environments.</title>
        <authorList>
            <person name="Scott K.M."/>
            <person name="Williams J."/>
            <person name="Porter C.M.B."/>
            <person name="Russel S."/>
            <person name="Harmer T.L."/>
            <person name="Paul J.H."/>
            <person name="Antonen K.M."/>
            <person name="Bridges M.K."/>
            <person name="Camper G.J."/>
            <person name="Campla C.K."/>
            <person name="Casella L.G."/>
            <person name="Chase E."/>
            <person name="Conrad J.W."/>
            <person name="Cruz M.C."/>
            <person name="Dunlap D.S."/>
            <person name="Duran L."/>
            <person name="Fahsbender E.M."/>
            <person name="Goldsmith D.B."/>
            <person name="Keeley R.F."/>
            <person name="Kondoff M.R."/>
            <person name="Kussy B.I."/>
            <person name="Lane M.K."/>
            <person name="Lawler S."/>
            <person name="Leigh B.A."/>
            <person name="Lewis C."/>
            <person name="Lostal L.M."/>
            <person name="Marking D."/>
            <person name="Mancera P.A."/>
            <person name="McClenthan E.C."/>
            <person name="McIntyre E.A."/>
            <person name="Mine J.A."/>
            <person name="Modi S."/>
            <person name="Moore B.D."/>
            <person name="Morgan W.A."/>
            <person name="Nelson K.M."/>
            <person name="Nguyen K.N."/>
            <person name="Ogburn N."/>
            <person name="Parrino D.G."/>
            <person name="Pedapudi A.D."/>
            <person name="Pelham R.P."/>
            <person name="Preece A.M."/>
            <person name="Rampersad E.A."/>
            <person name="Richardson J.C."/>
            <person name="Rodgers C.M."/>
            <person name="Schaffer B.L."/>
            <person name="Sheridan N.E."/>
            <person name="Solone M.R."/>
            <person name="Staley Z.R."/>
            <person name="Tabuchi M."/>
            <person name="Waide R.J."/>
            <person name="Wanjugi P.W."/>
            <person name="Young S."/>
            <person name="Clum A."/>
            <person name="Daum C."/>
            <person name="Huntemann M."/>
            <person name="Ivanova N."/>
            <person name="Kyrpides N."/>
            <person name="Mikhailova N."/>
            <person name="Palaniappan K."/>
            <person name="Pillay M."/>
            <person name="Reddy T.B.K."/>
            <person name="Shapiro N."/>
            <person name="Stamatis D."/>
            <person name="Varghese N."/>
            <person name="Woyke T."/>
            <person name="Boden R."/>
            <person name="Freyermuth S.K."/>
            <person name="Kerfeld C.A."/>
        </authorList>
    </citation>
    <scope>NUCLEOTIDE SEQUENCE [LARGE SCALE GENOMIC DNA]</scope>
    <source>
        <strain evidence="8 9">JR-2</strain>
    </source>
</reference>
<evidence type="ECO:0000256" key="3">
    <source>
        <dbReference type="ARBA" id="ARBA00022692"/>
    </source>
</evidence>
<dbReference type="InterPro" id="IPR036013">
    <property type="entry name" value="Band_7/SPFH_dom_sf"/>
</dbReference>
<keyword evidence="9" id="KW-1185">Reference proteome</keyword>
<dbReference type="KEGG" id="htr:EPV75_06030"/>
<dbReference type="RefSeq" id="WP_029937939.1">
    <property type="nucleotide sequence ID" value="NZ_CP035033.1"/>
</dbReference>
<protein>
    <recommendedName>
        <fullName evidence="6">Protein HflC</fullName>
    </recommendedName>
</protein>
<organism evidence="8 9">
    <name type="scientific">Hydrogenovibrio thermophilus</name>
    <dbReference type="NCBI Taxonomy" id="265883"/>
    <lineage>
        <taxon>Bacteria</taxon>
        <taxon>Pseudomonadati</taxon>
        <taxon>Pseudomonadota</taxon>
        <taxon>Gammaproteobacteria</taxon>
        <taxon>Thiotrichales</taxon>
        <taxon>Piscirickettsiaceae</taxon>
        <taxon>Hydrogenovibrio</taxon>
    </lineage>
</organism>
<evidence type="ECO:0000259" key="7">
    <source>
        <dbReference type="SMART" id="SM00244"/>
    </source>
</evidence>
<evidence type="ECO:0000256" key="2">
    <source>
        <dbReference type="ARBA" id="ARBA00007862"/>
    </source>
</evidence>
<comment type="similarity">
    <text evidence="2 6">Belongs to the band 7/mec-2 family. HflC subfamily.</text>
</comment>
<evidence type="ECO:0000256" key="6">
    <source>
        <dbReference type="PIRNR" id="PIRNR005651"/>
    </source>
</evidence>
<comment type="subcellular location">
    <subcellularLocation>
        <location evidence="1">Membrane</location>
        <topology evidence="1">Single-pass membrane protein</topology>
    </subcellularLocation>
</comment>
<dbReference type="InterPro" id="IPR001972">
    <property type="entry name" value="Stomatin_HflK_fam"/>
</dbReference>
<dbReference type="EMBL" id="CP035033">
    <property type="protein sequence ID" value="QAB15255.1"/>
    <property type="molecule type" value="Genomic_DNA"/>
</dbReference>
<name>A0A410H2V2_9GAMM</name>
<dbReference type="GO" id="GO:0008233">
    <property type="term" value="F:peptidase activity"/>
    <property type="evidence" value="ECO:0007669"/>
    <property type="project" value="UniProtKB-KW"/>
</dbReference>
<dbReference type="Gene3D" id="3.30.479.30">
    <property type="entry name" value="Band 7 domain"/>
    <property type="match status" value="1"/>
</dbReference>
<dbReference type="GO" id="GO:0016020">
    <property type="term" value="C:membrane"/>
    <property type="evidence" value="ECO:0007669"/>
    <property type="project" value="UniProtKB-SubCell"/>
</dbReference>